<accession>A0A5P8WBL7</accession>
<dbReference type="EMBL" id="CP045227">
    <property type="protein sequence ID" value="QFS49982.1"/>
    <property type="molecule type" value="Genomic_DNA"/>
</dbReference>
<dbReference type="KEGG" id="nsh:GXM_07476"/>
<dbReference type="AlphaFoldDB" id="A0A5P8WBL7"/>
<organism evidence="1 2">
    <name type="scientific">Nostoc sphaeroides CCNUC1</name>
    <dbReference type="NCBI Taxonomy" id="2653204"/>
    <lineage>
        <taxon>Bacteria</taxon>
        <taxon>Bacillati</taxon>
        <taxon>Cyanobacteriota</taxon>
        <taxon>Cyanophyceae</taxon>
        <taxon>Nostocales</taxon>
        <taxon>Nostocaceae</taxon>
        <taxon>Nostoc</taxon>
    </lineage>
</organism>
<reference evidence="1 2" key="1">
    <citation type="submission" date="2019-10" db="EMBL/GenBank/DDBJ databases">
        <title>Genomic and transcriptomic insights into the perfect genentic adaptation of a filamentous nitrogen-fixing cyanobacterium to rice fields.</title>
        <authorList>
            <person name="Chen Z."/>
        </authorList>
    </citation>
    <scope>NUCLEOTIDE SEQUENCE [LARGE SCALE GENOMIC DNA]</scope>
    <source>
        <strain evidence="1">CCNUC1</strain>
    </source>
</reference>
<name>A0A5P8WBL7_9NOSO</name>
<keyword evidence="2" id="KW-1185">Reference proteome</keyword>
<protein>
    <submittedName>
        <fullName evidence="1">Uncharacterized protein</fullName>
    </submittedName>
</protein>
<proteinExistence type="predicted"/>
<gene>
    <name evidence="1" type="ORF">GXM_07476</name>
</gene>
<evidence type="ECO:0000313" key="2">
    <source>
        <dbReference type="Proteomes" id="UP000326678"/>
    </source>
</evidence>
<evidence type="ECO:0000313" key="1">
    <source>
        <dbReference type="EMBL" id="QFS49982.1"/>
    </source>
</evidence>
<sequence length="41" mass="4780">MGCSLEKKEFELAYFVAISKLLKPYRDLVVLLFTLDICIKK</sequence>
<dbReference type="Proteomes" id="UP000326678">
    <property type="component" value="Chromosome Gxm2"/>
</dbReference>